<dbReference type="EMBL" id="MXPU01000008">
    <property type="protein sequence ID" value="OWO94389.1"/>
    <property type="molecule type" value="Genomic_DNA"/>
</dbReference>
<proteinExistence type="predicted"/>
<evidence type="ECO:0000313" key="1">
    <source>
        <dbReference type="EMBL" id="OWO94389.1"/>
    </source>
</evidence>
<name>A0A246DVI6_9HYPH</name>
<organism evidence="1 2">
    <name type="scientific">Rhizobium esperanzae</name>
    <dbReference type="NCBI Taxonomy" id="1967781"/>
    <lineage>
        <taxon>Bacteria</taxon>
        <taxon>Pseudomonadati</taxon>
        <taxon>Pseudomonadota</taxon>
        <taxon>Alphaproteobacteria</taxon>
        <taxon>Hyphomicrobiales</taxon>
        <taxon>Rhizobiaceae</taxon>
        <taxon>Rhizobium/Agrobacterium group</taxon>
        <taxon>Rhizobium</taxon>
    </lineage>
</organism>
<comment type="caution">
    <text evidence="1">The sequence shown here is derived from an EMBL/GenBank/DDBJ whole genome shotgun (WGS) entry which is preliminary data.</text>
</comment>
<gene>
    <name evidence="1" type="ORF">B5E41_14635</name>
</gene>
<reference evidence="1 2" key="1">
    <citation type="submission" date="2017-03" db="EMBL/GenBank/DDBJ databases">
        <title>Genome of strain Rhizobium sp. CNPSo 668.</title>
        <authorList>
            <person name="Ribeiro R."/>
        </authorList>
    </citation>
    <scope>NUCLEOTIDE SEQUENCE [LARGE SCALE GENOMIC DNA]</scope>
    <source>
        <strain evidence="1 2">CNPSo 668</strain>
    </source>
</reference>
<dbReference type="Proteomes" id="UP000197269">
    <property type="component" value="Unassembled WGS sequence"/>
</dbReference>
<evidence type="ECO:0000313" key="2">
    <source>
        <dbReference type="Proteomes" id="UP000197269"/>
    </source>
</evidence>
<dbReference type="AlphaFoldDB" id="A0A246DVI6"/>
<protein>
    <submittedName>
        <fullName evidence="1">Uncharacterized protein</fullName>
    </submittedName>
</protein>
<accession>A0A246DVI6</accession>
<sequence length="112" mass="12293">MPHSRDQSVAPYRKRLQLCRPVAWRCTYVVFSGAVFGQAWFSGHVHGAASQVGDMNMRCWPAAGALPCSGRRTEVLKAVAGLIFGDLETDRKEVLEPETSSLRSRSPDCGGR</sequence>